<organism evidence="3 4">
    <name type="scientific">Candidatus Roizmanbacteria bacterium RIFCSPLOWO2_01_FULL_35_13</name>
    <dbReference type="NCBI Taxonomy" id="1802055"/>
    <lineage>
        <taxon>Bacteria</taxon>
        <taxon>Candidatus Roizmaniibacteriota</taxon>
    </lineage>
</organism>
<name>A0A1F7I9A2_9BACT</name>
<evidence type="ECO:0000313" key="3">
    <source>
        <dbReference type="EMBL" id="OGK39940.1"/>
    </source>
</evidence>
<proteinExistence type="inferred from homology"/>
<dbReference type="STRING" id="1802055.A3A74_07885"/>
<dbReference type="Proteomes" id="UP000179270">
    <property type="component" value="Unassembled WGS sequence"/>
</dbReference>
<evidence type="ECO:0000256" key="1">
    <source>
        <dbReference type="ARBA" id="ARBA00006817"/>
    </source>
</evidence>
<dbReference type="SUPFAM" id="SSF55961">
    <property type="entry name" value="Bet v1-like"/>
    <property type="match status" value="1"/>
</dbReference>
<dbReference type="EMBL" id="MGAF01000041">
    <property type="protein sequence ID" value="OGK39940.1"/>
    <property type="molecule type" value="Genomic_DNA"/>
</dbReference>
<sequence>MKIIKQTYLIKAPIEKVWQAFVDPEIINKWGAGPAVMSEEEGFKFSLWGGDIHGTNTKVVKEKKLVQDWYGGDWAKPSKVTFTFFKDKGNAKVELLQENVPDEEFESINQGWKDYYLGPIKNLFEKAD</sequence>
<reference evidence="3 4" key="1">
    <citation type="journal article" date="2016" name="Nat. Commun.">
        <title>Thousands of microbial genomes shed light on interconnected biogeochemical processes in an aquifer system.</title>
        <authorList>
            <person name="Anantharaman K."/>
            <person name="Brown C.T."/>
            <person name="Hug L.A."/>
            <person name="Sharon I."/>
            <person name="Castelle C.J."/>
            <person name="Probst A.J."/>
            <person name="Thomas B.C."/>
            <person name="Singh A."/>
            <person name="Wilkins M.J."/>
            <person name="Karaoz U."/>
            <person name="Brodie E.L."/>
            <person name="Williams K.H."/>
            <person name="Hubbard S.S."/>
            <person name="Banfield J.F."/>
        </authorList>
    </citation>
    <scope>NUCLEOTIDE SEQUENCE [LARGE SCALE GENOMIC DNA]</scope>
</reference>
<comment type="similarity">
    <text evidence="1">Belongs to the AHA1 family.</text>
</comment>
<dbReference type="InterPro" id="IPR023393">
    <property type="entry name" value="START-like_dom_sf"/>
</dbReference>
<accession>A0A1F7I9A2</accession>
<protein>
    <recommendedName>
        <fullName evidence="2">Activator of Hsp90 ATPase homologue 1/2-like C-terminal domain-containing protein</fullName>
    </recommendedName>
</protein>
<dbReference type="Pfam" id="PF08327">
    <property type="entry name" value="AHSA1"/>
    <property type="match status" value="1"/>
</dbReference>
<feature type="domain" description="Activator of Hsp90 ATPase homologue 1/2-like C-terminal" evidence="2">
    <location>
        <begin position="11"/>
        <end position="124"/>
    </location>
</feature>
<evidence type="ECO:0000313" key="4">
    <source>
        <dbReference type="Proteomes" id="UP000179270"/>
    </source>
</evidence>
<comment type="caution">
    <text evidence="3">The sequence shown here is derived from an EMBL/GenBank/DDBJ whole genome shotgun (WGS) entry which is preliminary data.</text>
</comment>
<dbReference type="AlphaFoldDB" id="A0A1F7I9A2"/>
<evidence type="ECO:0000259" key="2">
    <source>
        <dbReference type="Pfam" id="PF08327"/>
    </source>
</evidence>
<gene>
    <name evidence="3" type="ORF">A3A74_07885</name>
</gene>
<dbReference type="Gene3D" id="3.30.530.20">
    <property type="match status" value="1"/>
</dbReference>
<dbReference type="InterPro" id="IPR013538">
    <property type="entry name" value="ASHA1/2-like_C"/>
</dbReference>